<evidence type="ECO:0000313" key="3">
    <source>
        <dbReference type="Proteomes" id="UP000266313"/>
    </source>
</evidence>
<dbReference type="SUPFAM" id="SSF46785">
    <property type="entry name" value="Winged helix' DNA-binding domain"/>
    <property type="match status" value="1"/>
</dbReference>
<dbReference type="PANTHER" id="PTHR33164">
    <property type="entry name" value="TRANSCRIPTIONAL REGULATOR, MARR FAMILY"/>
    <property type="match status" value="1"/>
</dbReference>
<dbReference type="PANTHER" id="PTHR33164:SF105">
    <property type="entry name" value="TRANSCRIPTIONAL REPRESSOR PROTEIN-RELATED"/>
    <property type="match status" value="1"/>
</dbReference>
<dbReference type="AlphaFoldDB" id="A0A250KNG5"/>
<dbReference type="Proteomes" id="UP000266313">
    <property type="component" value="Chromosome"/>
</dbReference>
<protein>
    <submittedName>
        <fullName evidence="2">Transcriptional regulator, MarR family</fullName>
    </submittedName>
</protein>
<accession>A0A250KNG5</accession>
<dbReference type="SMART" id="SM00347">
    <property type="entry name" value="HTH_MARR"/>
    <property type="match status" value="1"/>
</dbReference>
<dbReference type="PROSITE" id="PS50995">
    <property type="entry name" value="HTH_MARR_2"/>
    <property type="match status" value="1"/>
</dbReference>
<dbReference type="GO" id="GO:0006950">
    <property type="term" value="P:response to stress"/>
    <property type="evidence" value="ECO:0007669"/>
    <property type="project" value="TreeGrafter"/>
</dbReference>
<feature type="domain" description="HTH marR-type" evidence="1">
    <location>
        <begin position="17"/>
        <end position="148"/>
    </location>
</feature>
<name>A0A250KNG5_9GAMM</name>
<organism evidence="2 3">
    <name type="scientific">Methylocaldum marinum</name>
    <dbReference type="NCBI Taxonomy" id="1432792"/>
    <lineage>
        <taxon>Bacteria</taxon>
        <taxon>Pseudomonadati</taxon>
        <taxon>Pseudomonadota</taxon>
        <taxon>Gammaproteobacteria</taxon>
        <taxon>Methylococcales</taxon>
        <taxon>Methylococcaceae</taxon>
        <taxon>Methylocaldum</taxon>
    </lineage>
</organism>
<keyword evidence="3" id="KW-1185">Reference proteome</keyword>
<dbReference type="InterPro" id="IPR036390">
    <property type="entry name" value="WH_DNA-bd_sf"/>
</dbReference>
<evidence type="ECO:0000259" key="1">
    <source>
        <dbReference type="PROSITE" id="PS50995"/>
    </source>
</evidence>
<evidence type="ECO:0000313" key="2">
    <source>
        <dbReference type="EMBL" id="BBA33072.1"/>
    </source>
</evidence>
<dbReference type="InterPro" id="IPR000835">
    <property type="entry name" value="HTH_MarR-typ"/>
</dbReference>
<dbReference type="RefSeq" id="WP_232020521.1">
    <property type="nucleotide sequence ID" value="NZ_AP017928.1"/>
</dbReference>
<dbReference type="EMBL" id="AP017928">
    <property type="protein sequence ID" value="BBA33072.1"/>
    <property type="molecule type" value="Genomic_DNA"/>
</dbReference>
<proteinExistence type="predicted"/>
<dbReference type="Gene3D" id="1.10.10.10">
    <property type="entry name" value="Winged helix-like DNA-binding domain superfamily/Winged helix DNA-binding domain"/>
    <property type="match status" value="1"/>
</dbReference>
<dbReference type="InterPro" id="IPR036388">
    <property type="entry name" value="WH-like_DNA-bd_sf"/>
</dbReference>
<dbReference type="KEGG" id="mmai:sS8_1110"/>
<dbReference type="InterPro" id="IPR039422">
    <property type="entry name" value="MarR/SlyA-like"/>
</dbReference>
<sequence>MPAGSLSADLSELMQCTCCACFNLRKASRAVTQLYDDTLRPAGIRVTQFSLLVAASLAGPTTVSRLAEIAVMDRTTLTRNLEILEKLDLIEIAPGKDRRTRVVDITGKGQEALSKALPLWKEAQSRVVNALGESRWRTLQEHLSRVVAVADPDKAVLE</sequence>
<reference evidence="2 3" key="1">
    <citation type="submission" date="2016-12" db="EMBL/GenBank/DDBJ databases">
        <title>Genome sequencing of Methylocaldum marinum.</title>
        <authorList>
            <person name="Takeuchi M."/>
            <person name="Kamagata Y."/>
            <person name="Hiraoka S."/>
            <person name="Oshima K."/>
            <person name="Hattori M."/>
            <person name="Iwasaki W."/>
        </authorList>
    </citation>
    <scope>NUCLEOTIDE SEQUENCE [LARGE SCALE GENOMIC DNA]</scope>
    <source>
        <strain evidence="2 3">S8</strain>
    </source>
</reference>
<dbReference type="GO" id="GO:0003700">
    <property type="term" value="F:DNA-binding transcription factor activity"/>
    <property type="evidence" value="ECO:0007669"/>
    <property type="project" value="InterPro"/>
</dbReference>
<dbReference type="Pfam" id="PF01047">
    <property type="entry name" value="MarR"/>
    <property type="match status" value="1"/>
</dbReference>
<gene>
    <name evidence="2" type="ORF">sS8_1110</name>
</gene>